<dbReference type="InterPro" id="IPR050463">
    <property type="entry name" value="Gfo/Idh/MocA_oxidrdct_glycsds"/>
</dbReference>
<keyword evidence="3" id="KW-1185">Reference proteome</keyword>
<proteinExistence type="predicted"/>
<dbReference type="Proteomes" id="UP000346198">
    <property type="component" value="Unassembled WGS sequence"/>
</dbReference>
<dbReference type="AlphaFoldDB" id="A0A6C2ULC7"/>
<dbReference type="PANTHER" id="PTHR43818:SF3">
    <property type="entry name" value="OXIDOREDUCTASE-RELATED"/>
    <property type="match status" value="1"/>
</dbReference>
<dbReference type="EMBL" id="CAAHFH010000002">
    <property type="protein sequence ID" value="VGO20703.1"/>
    <property type="molecule type" value="Genomic_DNA"/>
</dbReference>
<evidence type="ECO:0000259" key="1">
    <source>
        <dbReference type="Pfam" id="PF01408"/>
    </source>
</evidence>
<protein>
    <submittedName>
        <fullName evidence="2">Scyllo-inositol 2-dehydrogenase (NAD(+))</fullName>
    </submittedName>
</protein>
<evidence type="ECO:0000313" key="3">
    <source>
        <dbReference type="Proteomes" id="UP000346198"/>
    </source>
</evidence>
<dbReference type="PANTHER" id="PTHR43818">
    <property type="entry name" value="BCDNA.GH03377"/>
    <property type="match status" value="1"/>
</dbReference>
<dbReference type="PROSITE" id="PS51318">
    <property type="entry name" value="TAT"/>
    <property type="match status" value="1"/>
</dbReference>
<accession>A0A6C2ULC7</accession>
<gene>
    <name evidence="2" type="primary">iolX_2</name>
    <name evidence="2" type="ORF">SCARR_02770</name>
</gene>
<evidence type="ECO:0000313" key="2">
    <source>
        <dbReference type="EMBL" id="VGO20703.1"/>
    </source>
</evidence>
<dbReference type="SUPFAM" id="SSF55347">
    <property type="entry name" value="Glyceraldehyde-3-phosphate dehydrogenase-like, C-terminal domain"/>
    <property type="match status" value="1"/>
</dbReference>
<dbReference type="RefSeq" id="WP_136062225.1">
    <property type="nucleotide sequence ID" value="NZ_CAAHFH010000002.1"/>
</dbReference>
<name>A0A6C2ULC7_9BACT</name>
<feature type="domain" description="Gfo/Idh/MocA-like oxidoreductase N-terminal" evidence="1">
    <location>
        <begin position="48"/>
        <end position="170"/>
    </location>
</feature>
<dbReference type="SUPFAM" id="SSF51735">
    <property type="entry name" value="NAD(P)-binding Rossmann-fold domains"/>
    <property type="match status" value="1"/>
</dbReference>
<sequence>MIKGHHFSRRDSIRKSAAATLGFSIIPAYLTSARAENNPRLPPSRRINLGCIGVGGRAAGVIPSLTRDGAAVPVAFCDVDFSTSNKRAENLESWPDVPRFNDFRVMLDKMGNDIDAVSVVTPDHTHFTAAIHAMSMGKHVYVEKPLTHTFQESEILMRAEKKFKVVTQMGNQGHTSSGAAQFRQMRDAGLMEDVYKIEAWKDPSLWFMKKKHRISAYPPEERPPESLHDWNQWCGPQEVMPFNSKYHPGGWRAFHKYGCGMFGDWGCHIIDFVHDYLKLGLPTEISPLRLDDYNQVIFPLSSHIRFRFPERGPRFPSVELMWRAGADCNPVFDAKYGDPQEDGSVRIPDFGNAGTLLHRKQGDYVIMRGHHGDASRIYPRVKMMEHMDAMKAPKPEYSHGTSFIQACMGNTTTTSPFSVSGELTQVLNLGMIAEYLNVDLKFDPENKQFVGNDEANVLLKGATPRPEWAQYYKLA</sequence>
<dbReference type="InterPro" id="IPR006311">
    <property type="entry name" value="TAT_signal"/>
</dbReference>
<dbReference type="Pfam" id="PF01408">
    <property type="entry name" value="GFO_IDH_MocA"/>
    <property type="match status" value="1"/>
</dbReference>
<dbReference type="Gene3D" id="3.40.50.720">
    <property type="entry name" value="NAD(P)-binding Rossmann-like Domain"/>
    <property type="match status" value="1"/>
</dbReference>
<reference evidence="2 3" key="1">
    <citation type="submission" date="2019-04" db="EMBL/GenBank/DDBJ databases">
        <authorList>
            <person name="Van Vliet M D."/>
        </authorList>
    </citation>
    <scope>NUCLEOTIDE SEQUENCE [LARGE SCALE GENOMIC DNA]</scope>
    <source>
        <strain evidence="2 3">F21</strain>
    </source>
</reference>
<dbReference type="InterPro" id="IPR000683">
    <property type="entry name" value="Gfo/Idh/MocA-like_OxRdtase_N"/>
</dbReference>
<dbReference type="Gene3D" id="3.30.360.10">
    <property type="entry name" value="Dihydrodipicolinate Reductase, domain 2"/>
    <property type="match status" value="1"/>
</dbReference>
<dbReference type="InterPro" id="IPR036291">
    <property type="entry name" value="NAD(P)-bd_dom_sf"/>
</dbReference>
<organism evidence="2 3">
    <name type="scientific">Pontiella sulfatireligans</name>
    <dbReference type="NCBI Taxonomy" id="2750658"/>
    <lineage>
        <taxon>Bacteria</taxon>
        <taxon>Pseudomonadati</taxon>
        <taxon>Kiritimatiellota</taxon>
        <taxon>Kiritimatiellia</taxon>
        <taxon>Kiritimatiellales</taxon>
        <taxon>Pontiellaceae</taxon>
        <taxon>Pontiella</taxon>
    </lineage>
</organism>
<dbReference type="GO" id="GO:0000166">
    <property type="term" value="F:nucleotide binding"/>
    <property type="evidence" value="ECO:0007669"/>
    <property type="project" value="InterPro"/>
</dbReference>